<comment type="caution">
    <text evidence="1">The sequence shown here is derived from an EMBL/GenBank/DDBJ whole genome shotgun (WGS) entry which is preliminary data.</text>
</comment>
<keyword evidence="2" id="KW-1185">Reference proteome</keyword>
<sequence length="365" mass="39994">MASNPKARRPYDGDDDDHVVATRIELDEDDDDDEDEDDDGGEYDDTGDDVMDDAEGVRLDASNNYPRYSHRSGPGAGLPVVAQRTSELTLSFEGEVYVFPAVTPEKVQAVLLLLGGRDVPTAVPTIDVPFHPNSKAMDDTPKRSNLSRRIASLVRFREKRKERCFDKKIRYSVRKEVAQRMHRKNGQFASLKEGSGSSSWDSAKTGLQAEGTCRQETVLRRCHHCGVSESCTPAMRRGPDGPRTLCNACGLMWANKGTLRDLSKGGKNMALNPVEPGTPADIKPSLIEGENSSGHPDELGTPPSKALMAETYNHSAKPDNRNLCGSREDIPMGIGRSSGDLDEQEPLVDFANTSETEIEIPTSFD</sequence>
<accession>A0ACC0A2D7</accession>
<proteinExistence type="predicted"/>
<dbReference type="EMBL" id="CM044707">
    <property type="protein sequence ID" value="KAI5655048.1"/>
    <property type="molecule type" value="Genomic_DNA"/>
</dbReference>
<reference evidence="2" key="1">
    <citation type="journal article" date="2023" name="Nat. Plants">
        <title>Single-cell RNA sequencing provides a high-resolution roadmap for understanding the multicellular compartmentation of specialized metabolism.</title>
        <authorList>
            <person name="Sun S."/>
            <person name="Shen X."/>
            <person name="Li Y."/>
            <person name="Li Y."/>
            <person name="Wang S."/>
            <person name="Li R."/>
            <person name="Zhang H."/>
            <person name="Shen G."/>
            <person name="Guo B."/>
            <person name="Wei J."/>
            <person name="Xu J."/>
            <person name="St-Pierre B."/>
            <person name="Chen S."/>
            <person name="Sun C."/>
        </authorList>
    </citation>
    <scope>NUCLEOTIDE SEQUENCE [LARGE SCALE GENOMIC DNA]</scope>
</reference>
<gene>
    <name evidence="1" type="ORF">M9H77_32235</name>
</gene>
<name>A0ACC0A2D7_CATRO</name>
<protein>
    <submittedName>
        <fullName evidence="1">Uncharacterized protein</fullName>
    </submittedName>
</protein>
<organism evidence="1 2">
    <name type="scientific">Catharanthus roseus</name>
    <name type="common">Madagascar periwinkle</name>
    <name type="synonym">Vinca rosea</name>
    <dbReference type="NCBI Taxonomy" id="4058"/>
    <lineage>
        <taxon>Eukaryota</taxon>
        <taxon>Viridiplantae</taxon>
        <taxon>Streptophyta</taxon>
        <taxon>Embryophyta</taxon>
        <taxon>Tracheophyta</taxon>
        <taxon>Spermatophyta</taxon>
        <taxon>Magnoliopsida</taxon>
        <taxon>eudicotyledons</taxon>
        <taxon>Gunneridae</taxon>
        <taxon>Pentapetalae</taxon>
        <taxon>asterids</taxon>
        <taxon>lamiids</taxon>
        <taxon>Gentianales</taxon>
        <taxon>Apocynaceae</taxon>
        <taxon>Rauvolfioideae</taxon>
        <taxon>Vinceae</taxon>
        <taxon>Catharanthinae</taxon>
        <taxon>Catharanthus</taxon>
    </lineage>
</organism>
<evidence type="ECO:0000313" key="1">
    <source>
        <dbReference type="EMBL" id="KAI5655048.1"/>
    </source>
</evidence>
<dbReference type="Proteomes" id="UP001060085">
    <property type="component" value="Linkage Group LG07"/>
</dbReference>
<evidence type="ECO:0000313" key="2">
    <source>
        <dbReference type="Proteomes" id="UP001060085"/>
    </source>
</evidence>